<dbReference type="SUPFAM" id="SSF53822">
    <property type="entry name" value="Periplasmic binding protein-like I"/>
    <property type="match status" value="1"/>
</dbReference>
<dbReference type="Proteomes" id="UP000248975">
    <property type="component" value="Unassembled WGS sequence"/>
</dbReference>
<dbReference type="PROSITE" id="PS00356">
    <property type="entry name" value="HTH_LACI_1"/>
    <property type="match status" value="1"/>
</dbReference>
<gene>
    <name evidence="5" type="ORF">DI533_04325</name>
</gene>
<evidence type="ECO:0000313" key="5">
    <source>
        <dbReference type="EMBL" id="PZQ99870.1"/>
    </source>
</evidence>
<dbReference type="Pfam" id="PF13407">
    <property type="entry name" value="Peripla_BP_4"/>
    <property type="match status" value="1"/>
</dbReference>
<dbReference type="InterPro" id="IPR028082">
    <property type="entry name" value="Peripla_BP_I"/>
</dbReference>
<feature type="domain" description="HTH lacI-type" evidence="4">
    <location>
        <begin position="7"/>
        <end position="61"/>
    </location>
</feature>
<dbReference type="SMART" id="SM00354">
    <property type="entry name" value="HTH_LACI"/>
    <property type="match status" value="1"/>
</dbReference>
<protein>
    <submittedName>
        <fullName evidence="5">LacI family transcriptional regulator</fullName>
    </submittedName>
</protein>
<evidence type="ECO:0000256" key="1">
    <source>
        <dbReference type="ARBA" id="ARBA00023015"/>
    </source>
</evidence>
<evidence type="ECO:0000256" key="3">
    <source>
        <dbReference type="ARBA" id="ARBA00023163"/>
    </source>
</evidence>
<sequence>MELRSRPTVNDLAREAGVSLATVDRVLNDRPGVRAKTIQAVQDAIARIGYVRDVAAANLARQRDYRLAFVLPDRDSQFNQTLLDALAEAHRQSATARTDVLLRRFPPEDPHALAGILAALPGEGVGGVAVMAPETPILRDAIRGLRQKGIAVLALVSDLPNTERDHFVGIDNSAAGRTAAVLTGRFLGRGPAQVLVIADSMLLRESVERRLGFDALMQSRFPQIEVLPSIEAHGQPATLCAALGESFARHPDIRAVYNLGAGQRALTRCLAEMGLTGHCIVIGHELTPHARESLKSGAMDAVITQNVGHVVRSALRVLRAKIDRVPIDSSQEQIRIEIVIGENLPETLPARLQAAE</sequence>
<dbReference type="Pfam" id="PF00356">
    <property type="entry name" value="LacI"/>
    <property type="match status" value="1"/>
</dbReference>
<dbReference type="InterPro" id="IPR025997">
    <property type="entry name" value="SBP_2_dom"/>
</dbReference>
<accession>A0A2W5UQ15</accession>
<name>A0A2W5UQ15_CERSP</name>
<evidence type="ECO:0000259" key="4">
    <source>
        <dbReference type="PROSITE" id="PS50932"/>
    </source>
</evidence>
<dbReference type="PANTHER" id="PTHR30146:SF152">
    <property type="entry name" value="TRANSCRIPTIONAL REGULATORY PROTEIN"/>
    <property type="match status" value="1"/>
</dbReference>
<dbReference type="AlphaFoldDB" id="A0A2W5UQ15"/>
<dbReference type="GO" id="GO:0000976">
    <property type="term" value="F:transcription cis-regulatory region binding"/>
    <property type="evidence" value="ECO:0007669"/>
    <property type="project" value="TreeGrafter"/>
</dbReference>
<dbReference type="PRINTS" id="PR00036">
    <property type="entry name" value="HTHLACI"/>
</dbReference>
<evidence type="ECO:0000256" key="2">
    <source>
        <dbReference type="ARBA" id="ARBA00023125"/>
    </source>
</evidence>
<keyword evidence="1" id="KW-0805">Transcription regulation</keyword>
<dbReference type="Gene3D" id="3.40.50.2300">
    <property type="match status" value="2"/>
</dbReference>
<keyword evidence="2" id="KW-0238">DNA-binding</keyword>
<reference evidence="5 6" key="1">
    <citation type="submission" date="2017-08" db="EMBL/GenBank/DDBJ databases">
        <title>Infants hospitalized years apart are colonized by the same room-sourced microbial strains.</title>
        <authorList>
            <person name="Brooks B."/>
            <person name="Olm M.R."/>
            <person name="Firek B.A."/>
            <person name="Baker R."/>
            <person name="Thomas B.C."/>
            <person name="Morowitz M.J."/>
            <person name="Banfield J.F."/>
        </authorList>
    </citation>
    <scope>NUCLEOTIDE SEQUENCE [LARGE SCALE GENOMIC DNA]</scope>
    <source>
        <strain evidence="5">S2_003_000_R2_11</strain>
    </source>
</reference>
<keyword evidence="3" id="KW-0804">Transcription</keyword>
<dbReference type="GO" id="GO:0003700">
    <property type="term" value="F:DNA-binding transcription factor activity"/>
    <property type="evidence" value="ECO:0007669"/>
    <property type="project" value="TreeGrafter"/>
</dbReference>
<comment type="caution">
    <text evidence="5">The sequence shown here is derived from an EMBL/GenBank/DDBJ whole genome shotgun (WGS) entry which is preliminary data.</text>
</comment>
<dbReference type="PANTHER" id="PTHR30146">
    <property type="entry name" value="LACI-RELATED TRANSCRIPTIONAL REPRESSOR"/>
    <property type="match status" value="1"/>
</dbReference>
<organism evidence="5 6">
    <name type="scientific">Cereibacter sphaeroides</name>
    <name type="common">Rhodobacter sphaeroides</name>
    <dbReference type="NCBI Taxonomy" id="1063"/>
    <lineage>
        <taxon>Bacteria</taxon>
        <taxon>Pseudomonadati</taxon>
        <taxon>Pseudomonadota</taxon>
        <taxon>Alphaproteobacteria</taxon>
        <taxon>Rhodobacterales</taxon>
        <taxon>Paracoccaceae</taxon>
        <taxon>Cereibacter</taxon>
    </lineage>
</organism>
<dbReference type="Gene3D" id="1.10.260.40">
    <property type="entry name" value="lambda repressor-like DNA-binding domains"/>
    <property type="match status" value="1"/>
</dbReference>
<dbReference type="SUPFAM" id="SSF47413">
    <property type="entry name" value="lambda repressor-like DNA-binding domains"/>
    <property type="match status" value="1"/>
</dbReference>
<dbReference type="InterPro" id="IPR000843">
    <property type="entry name" value="HTH_LacI"/>
</dbReference>
<evidence type="ECO:0000313" key="6">
    <source>
        <dbReference type="Proteomes" id="UP000248975"/>
    </source>
</evidence>
<dbReference type="CDD" id="cd06307">
    <property type="entry name" value="PBP1_sugar_binding"/>
    <property type="match status" value="1"/>
</dbReference>
<dbReference type="InterPro" id="IPR010982">
    <property type="entry name" value="Lambda_DNA-bd_dom_sf"/>
</dbReference>
<dbReference type="PROSITE" id="PS50932">
    <property type="entry name" value="HTH_LACI_2"/>
    <property type="match status" value="1"/>
</dbReference>
<proteinExistence type="predicted"/>
<dbReference type="CDD" id="cd01392">
    <property type="entry name" value="HTH_LacI"/>
    <property type="match status" value="1"/>
</dbReference>
<dbReference type="EMBL" id="QFQS01000001">
    <property type="protein sequence ID" value="PZQ99870.1"/>
    <property type="molecule type" value="Genomic_DNA"/>
</dbReference>